<dbReference type="EMBL" id="JAMXFF010000011">
    <property type="protein sequence ID" value="MCT7966550.1"/>
    <property type="molecule type" value="Genomic_DNA"/>
</dbReference>
<accession>A0ABT2MP90</accession>
<evidence type="ECO:0000313" key="2">
    <source>
        <dbReference type="EMBL" id="MCT7966550.1"/>
    </source>
</evidence>
<reference evidence="2 3" key="1">
    <citation type="journal article" date="2022" name="Front. Microbiol.">
        <title>High genomic differentiation and limited gene flow indicate recent cryptic speciation within the genus Laspinema (cyanobacteria).</title>
        <authorList>
            <person name="Stanojkovic A."/>
            <person name="Skoupy S."/>
            <person name="Skaloud P."/>
            <person name="Dvorak P."/>
        </authorList>
    </citation>
    <scope>NUCLEOTIDE SEQUENCE [LARGE SCALE GENOMIC DNA]</scope>
    <source>
        <strain evidence="2 3">D2a</strain>
    </source>
</reference>
<feature type="region of interest" description="Disordered" evidence="1">
    <location>
        <begin position="1"/>
        <end position="41"/>
    </location>
</feature>
<dbReference type="Proteomes" id="UP001525890">
    <property type="component" value="Unassembled WGS sequence"/>
</dbReference>
<sequence length="69" mass="7653">MPHLFPEEPVGIEVGHSEGKPSPRTGESGWGEGESWEEKSASLNSKIKTAFKLDNNIQQLGLKRLIHKN</sequence>
<organism evidence="2 3">
    <name type="scientific">Laspinema palackyanum D2a</name>
    <dbReference type="NCBI Taxonomy" id="2953684"/>
    <lineage>
        <taxon>Bacteria</taxon>
        <taxon>Bacillati</taxon>
        <taxon>Cyanobacteriota</taxon>
        <taxon>Cyanophyceae</taxon>
        <taxon>Oscillatoriophycideae</taxon>
        <taxon>Oscillatoriales</taxon>
        <taxon>Laspinemataceae</taxon>
        <taxon>Laspinema</taxon>
        <taxon>Laspinema palackyanum</taxon>
    </lineage>
</organism>
<evidence type="ECO:0000313" key="3">
    <source>
        <dbReference type="Proteomes" id="UP001525890"/>
    </source>
</evidence>
<protein>
    <submittedName>
        <fullName evidence="2">Uncharacterized protein</fullName>
    </submittedName>
</protein>
<name>A0ABT2MP90_9CYAN</name>
<comment type="caution">
    <text evidence="2">The sequence shown here is derived from an EMBL/GenBank/DDBJ whole genome shotgun (WGS) entry which is preliminary data.</text>
</comment>
<proteinExistence type="predicted"/>
<keyword evidence="3" id="KW-1185">Reference proteome</keyword>
<gene>
    <name evidence="2" type="ORF">NG799_09420</name>
</gene>
<evidence type="ECO:0000256" key="1">
    <source>
        <dbReference type="SAM" id="MobiDB-lite"/>
    </source>
</evidence>